<dbReference type="InterPro" id="IPR050121">
    <property type="entry name" value="Cytochrome_P450_monoxygenase"/>
</dbReference>
<evidence type="ECO:0000313" key="12">
    <source>
        <dbReference type="Proteomes" id="UP001201163"/>
    </source>
</evidence>
<dbReference type="GO" id="GO:0004497">
    <property type="term" value="F:monooxygenase activity"/>
    <property type="evidence" value="ECO:0007669"/>
    <property type="project" value="UniProtKB-KW"/>
</dbReference>
<dbReference type="GO" id="GO:0020037">
    <property type="term" value="F:heme binding"/>
    <property type="evidence" value="ECO:0007669"/>
    <property type="project" value="InterPro"/>
</dbReference>
<evidence type="ECO:0000256" key="5">
    <source>
        <dbReference type="ARBA" id="ARBA00022723"/>
    </source>
</evidence>
<dbReference type="SUPFAM" id="SSF48264">
    <property type="entry name" value="Cytochrome P450"/>
    <property type="match status" value="1"/>
</dbReference>
<comment type="caution">
    <text evidence="11">The sequence shown here is derived from an EMBL/GenBank/DDBJ whole genome shotgun (WGS) entry which is preliminary data.</text>
</comment>
<comment type="similarity">
    <text evidence="3">Belongs to the cytochrome P450 family.</text>
</comment>
<dbReference type="GO" id="GO:0005506">
    <property type="term" value="F:iron ion binding"/>
    <property type="evidence" value="ECO:0007669"/>
    <property type="project" value="InterPro"/>
</dbReference>
<keyword evidence="5" id="KW-0479">Metal-binding</keyword>
<dbReference type="CDD" id="cd11069">
    <property type="entry name" value="CYP_FUM15-like"/>
    <property type="match status" value="1"/>
</dbReference>
<evidence type="ECO:0000256" key="10">
    <source>
        <dbReference type="SAM" id="SignalP"/>
    </source>
</evidence>
<dbReference type="PANTHER" id="PTHR24305:SF166">
    <property type="entry name" value="CYTOCHROME P450 12A4, MITOCHONDRIAL-RELATED"/>
    <property type="match status" value="1"/>
</dbReference>
<name>A0AAD4LJQ6_9AGAM</name>
<keyword evidence="7" id="KW-0408">Iron</keyword>
<keyword evidence="8" id="KW-0503">Monooxygenase</keyword>
<gene>
    <name evidence="11" type="ORF">EDB92DRAFT_2053109</name>
</gene>
<evidence type="ECO:0000256" key="3">
    <source>
        <dbReference type="ARBA" id="ARBA00010617"/>
    </source>
</evidence>
<evidence type="ECO:0000313" key="11">
    <source>
        <dbReference type="EMBL" id="KAH8995011.1"/>
    </source>
</evidence>
<dbReference type="Gene3D" id="1.10.630.10">
    <property type="entry name" value="Cytochrome P450"/>
    <property type="match status" value="1"/>
</dbReference>
<comment type="cofactor">
    <cofactor evidence="1">
        <name>heme</name>
        <dbReference type="ChEBI" id="CHEBI:30413"/>
    </cofactor>
</comment>
<accession>A0AAD4LJQ6</accession>
<evidence type="ECO:0000256" key="9">
    <source>
        <dbReference type="SAM" id="MobiDB-lite"/>
    </source>
</evidence>
<keyword evidence="12" id="KW-1185">Reference proteome</keyword>
<keyword evidence="4" id="KW-0349">Heme</keyword>
<evidence type="ECO:0000256" key="1">
    <source>
        <dbReference type="ARBA" id="ARBA00001971"/>
    </source>
</evidence>
<reference evidence="11" key="1">
    <citation type="submission" date="2022-01" db="EMBL/GenBank/DDBJ databases">
        <title>Comparative genomics reveals a dynamic genome evolution in the ectomycorrhizal milk-cap (Lactarius) mushrooms.</title>
        <authorList>
            <consortium name="DOE Joint Genome Institute"/>
            <person name="Lebreton A."/>
            <person name="Tang N."/>
            <person name="Kuo A."/>
            <person name="LaButti K."/>
            <person name="Drula E."/>
            <person name="Barry K."/>
            <person name="Clum A."/>
            <person name="Lipzen A."/>
            <person name="Mousain D."/>
            <person name="Ng V."/>
            <person name="Wang R."/>
            <person name="Wang X."/>
            <person name="Dai Y."/>
            <person name="Henrissat B."/>
            <person name="Grigoriev I.V."/>
            <person name="Guerin-Laguette A."/>
            <person name="Yu F."/>
            <person name="Martin F.M."/>
        </authorList>
    </citation>
    <scope>NUCLEOTIDE SEQUENCE</scope>
    <source>
        <strain evidence="11">QP</strain>
    </source>
</reference>
<dbReference type="Proteomes" id="UP001201163">
    <property type="component" value="Unassembled WGS sequence"/>
</dbReference>
<sequence length="622" mass="69343">MAIITIFASALLAFLLWKLERKRSLPRSIAGPKKEHWLKGNLHRIFQDGLEYNLWLTQKYGGVVKIHTWLGGQQLYVSDPLALQHIVVKEQHIFTETDMFIMGNKLMFGEGLVSTLGEQHRKQRKILNPAFSHANMRELLPVIQPVASKMRSMLLSQLPDDGGSREIDVLPWMSRGALEYISQGCLGYTFNALEPTQSHNFAEAIRMPRLIFLRPFIPFIVRNISLYWRIKLVDWLPIKALRDLRRIVRVMDGTSNAILFEKKAELEEGSTTDGTCTTKSEGNLGDHMKRKDIMTILLRANASSDPAERLTEGELIGQMNTVTAAGVETSALASSRLLHALASRPTAQARLRSELRQAKLDHAASQDIPLDDSSWSDIELPYDILMSLPYLDAVVRETLRVYPPSSLLSRTCARALSLCHVRGPLTFLLLVEHGRQRPSLCSFPVLSSTGEEVTSVVVPEGTTVIISVLAANHNKAVWGDDASEWRPERWLNASGQHAWSGQGQELDGALGDRAEGSTNTPGNRGGVKYPGVYASMMTFFGGGRACIGFKFAEMEIKQIIATLISNMHFSLPSATDEHGNRKEIYWMMNGLQVPVVRAPFGDGKTSQVPLDVRTVREEDFSS</sequence>
<dbReference type="PANTHER" id="PTHR24305">
    <property type="entry name" value="CYTOCHROME P450"/>
    <property type="match status" value="1"/>
</dbReference>
<organism evidence="11 12">
    <name type="scientific">Lactarius akahatsu</name>
    <dbReference type="NCBI Taxonomy" id="416441"/>
    <lineage>
        <taxon>Eukaryota</taxon>
        <taxon>Fungi</taxon>
        <taxon>Dikarya</taxon>
        <taxon>Basidiomycota</taxon>
        <taxon>Agaricomycotina</taxon>
        <taxon>Agaricomycetes</taxon>
        <taxon>Russulales</taxon>
        <taxon>Russulaceae</taxon>
        <taxon>Lactarius</taxon>
    </lineage>
</organism>
<dbReference type="GO" id="GO:0016705">
    <property type="term" value="F:oxidoreductase activity, acting on paired donors, with incorporation or reduction of molecular oxygen"/>
    <property type="evidence" value="ECO:0007669"/>
    <property type="project" value="InterPro"/>
</dbReference>
<evidence type="ECO:0000256" key="8">
    <source>
        <dbReference type="ARBA" id="ARBA00023033"/>
    </source>
</evidence>
<proteinExistence type="inferred from homology"/>
<evidence type="ECO:0000256" key="2">
    <source>
        <dbReference type="ARBA" id="ARBA00005179"/>
    </source>
</evidence>
<feature type="signal peptide" evidence="10">
    <location>
        <begin position="1"/>
        <end position="24"/>
    </location>
</feature>
<evidence type="ECO:0000256" key="6">
    <source>
        <dbReference type="ARBA" id="ARBA00023002"/>
    </source>
</evidence>
<comment type="pathway">
    <text evidence="2">Secondary metabolite biosynthesis.</text>
</comment>
<keyword evidence="10" id="KW-0732">Signal</keyword>
<feature type="region of interest" description="Disordered" evidence="9">
    <location>
        <begin position="499"/>
        <end position="525"/>
    </location>
</feature>
<evidence type="ECO:0000256" key="4">
    <source>
        <dbReference type="ARBA" id="ARBA00022617"/>
    </source>
</evidence>
<dbReference type="InterPro" id="IPR001128">
    <property type="entry name" value="Cyt_P450"/>
</dbReference>
<dbReference type="EMBL" id="JAKELL010000013">
    <property type="protein sequence ID" value="KAH8995011.1"/>
    <property type="molecule type" value="Genomic_DNA"/>
</dbReference>
<dbReference type="AlphaFoldDB" id="A0AAD4LJQ6"/>
<keyword evidence="6" id="KW-0560">Oxidoreductase</keyword>
<feature type="chain" id="PRO_5041966020" evidence="10">
    <location>
        <begin position="25"/>
        <end position="622"/>
    </location>
</feature>
<protein>
    <submittedName>
        <fullName evidence="11">Cytochrome P450</fullName>
    </submittedName>
</protein>
<dbReference type="Pfam" id="PF00067">
    <property type="entry name" value="p450"/>
    <property type="match status" value="2"/>
</dbReference>
<evidence type="ECO:0000256" key="7">
    <source>
        <dbReference type="ARBA" id="ARBA00023004"/>
    </source>
</evidence>
<dbReference type="InterPro" id="IPR036396">
    <property type="entry name" value="Cyt_P450_sf"/>
</dbReference>